<dbReference type="RefSeq" id="WP_133703948.1">
    <property type="nucleotide sequence ID" value="NZ_SNXS01000016.1"/>
</dbReference>
<feature type="domain" description="Amidohydrolase-related" evidence="1">
    <location>
        <begin position="59"/>
        <end position="420"/>
    </location>
</feature>
<sequence>MTTSPPLAIEHTRVATLRGNEVLHDHTVLVRNGRIERLGPSALLPAPADATRIDGSACTLLPGLCDMHVHLLPSGIDPTEGVPDEASAWAQAEAYLKRLLDAGLTTVRNMAGTPWHLRVRDAVNAGRIPGPRIVTAGPILETRFSFAAMAAFGKLVTSVEQGRAEVHAQAAAGYDFIKVYNDLDPDIYDAIVATARELGLPVAGHVPFGKGLFGALAARQDSIEHFRSYDFALDVREPAGKERFVGWLHSTPARMRELAERTAEAGSWNVPTLVIEEALARSIKGDSADAPWIEATTDQTDLRSVFSPAALAAIAEGLPLRQQLLAAMDHSGARLLAGSDCPGCGLIPGQSLHRELQLMVQAGLSPLRALQTATANAAEYLGLRGQQGQIIEGQRADLLLIEGNATSDLAALSNVRGVATAGTWHTPAGESS</sequence>
<dbReference type="InterPro" id="IPR011059">
    <property type="entry name" value="Metal-dep_hydrolase_composite"/>
</dbReference>
<dbReference type="PANTHER" id="PTHR43135:SF3">
    <property type="entry name" value="ALPHA-D-RIBOSE 1-METHYLPHOSPHONATE 5-TRIPHOSPHATE DIPHOSPHATASE"/>
    <property type="match status" value="1"/>
</dbReference>
<dbReference type="Gene3D" id="2.30.40.10">
    <property type="entry name" value="Urease, subunit C, domain 1"/>
    <property type="match status" value="1"/>
</dbReference>
<dbReference type="Gene3D" id="3.20.20.140">
    <property type="entry name" value="Metal-dependent hydrolases"/>
    <property type="match status" value="1"/>
</dbReference>
<dbReference type="InterPro" id="IPR006680">
    <property type="entry name" value="Amidohydro-rel"/>
</dbReference>
<name>A0A4R6QDJ1_9BURK</name>
<proteinExistence type="predicted"/>
<dbReference type="InParanoid" id="A0A4R6QDJ1"/>
<protein>
    <submittedName>
        <fullName evidence="2">Imidazolonepropionase-like amidohydrolase</fullName>
    </submittedName>
</protein>
<dbReference type="OrthoDB" id="9807210at2"/>
<dbReference type="PANTHER" id="PTHR43135">
    <property type="entry name" value="ALPHA-D-RIBOSE 1-METHYLPHOSPHONATE 5-TRIPHOSPHATE DIPHOSPHATASE"/>
    <property type="match status" value="1"/>
</dbReference>
<evidence type="ECO:0000313" key="3">
    <source>
        <dbReference type="Proteomes" id="UP000295361"/>
    </source>
</evidence>
<keyword evidence="2" id="KW-0378">Hydrolase</keyword>
<organism evidence="2 3">
    <name type="scientific">Roseateles toxinivorans</name>
    <dbReference type="NCBI Taxonomy" id="270368"/>
    <lineage>
        <taxon>Bacteria</taxon>
        <taxon>Pseudomonadati</taxon>
        <taxon>Pseudomonadota</taxon>
        <taxon>Betaproteobacteria</taxon>
        <taxon>Burkholderiales</taxon>
        <taxon>Sphaerotilaceae</taxon>
        <taxon>Roseateles</taxon>
    </lineage>
</organism>
<dbReference type="SUPFAM" id="SSF51338">
    <property type="entry name" value="Composite domain of metallo-dependent hydrolases"/>
    <property type="match status" value="1"/>
</dbReference>
<dbReference type="Pfam" id="PF01979">
    <property type="entry name" value="Amidohydro_1"/>
    <property type="match status" value="1"/>
</dbReference>
<dbReference type="EMBL" id="SNXS01000016">
    <property type="protein sequence ID" value="TDP60455.1"/>
    <property type="molecule type" value="Genomic_DNA"/>
</dbReference>
<keyword evidence="3" id="KW-1185">Reference proteome</keyword>
<dbReference type="Proteomes" id="UP000295361">
    <property type="component" value="Unassembled WGS sequence"/>
</dbReference>
<comment type="caution">
    <text evidence="2">The sequence shown here is derived from an EMBL/GenBank/DDBJ whole genome shotgun (WGS) entry which is preliminary data.</text>
</comment>
<dbReference type="FunCoup" id="A0A4R6QDJ1">
    <property type="interactions" value="12"/>
</dbReference>
<dbReference type="InterPro" id="IPR032466">
    <property type="entry name" value="Metal_Hydrolase"/>
</dbReference>
<evidence type="ECO:0000313" key="2">
    <source>
        <dbReference type="EMBL" id="TDP60455.1"/>
    </source>
</evidence>
<dbReference type="GO" id="GO:0016810">
    <property type="term" value="F:hydrolase activity, acting on carbon-nitrogen (but not peptide) bonds"/>
    <property type="evidence" value="ECO:0007669"/>
    <property type="project" value="InterPro"/>
</dbReference>
<accession>A0A4R6QDJ1</accession>
<dbReference type="InterPro" id="IPR051781">
    <property type="entry name" value="Metallo-dep_Hydrolase"/>
</dbReference>
<evidence type="ECO:0000259" key="1">
    <source>
        <dbReference type="Pfam" id="PF01979"/>
    </source>
</evidence>
<reference evidence="2 3" key="1">
    <citation type="submission" date="2019-03" db="EMBL/GenBank/DDBJ databases">
        <title>Genomic Encyclopedia of Type Strains, Phase IV (KMG-IV): sequencing the most valuable type-strain genomes for metagenomic binning, comparative biology and taxonomic classification.</title>
        <authorList>
            <person name="Goeker M."/>
        </authorList>
    </citation>
    <scope>NUCLEOTIDE SEQUENCE [LARGE SCALE GENOMIC DNA]</scope>
    <source>
        <strain evidence="2 3">DSM 16998</strain>
    </source>
</reference>
<dbReference type="SUPFAM" id="SSF51556">
    <property type="entry name" value="Metallo-dependent hydrolases"/>
    <property type="match status" value="1"/>
</dbReference>
<gene>
    <name evidence="2" type="ORF">DES47_11655</name>
</gene>
<dbReference type="AlphaFoldDB" id="A0A4R6QDJ1"/>